<evidence type="ECO:0000313" key="2">
    <source>
        <dbReference type="EMBL" id="MDM4013876.1"/>
    </source>
</evidence>
<accession>A0ABT7PC91</accession>
<proteinExistence type="predicted"/>
<dbReference type="Proteomes" id="UP001239462">
    <property type="component" value="Unassembled WGS sequence"/>
</dbReference>
<organism evidence="2 3">
    <name type="scientific">Roseiconus lacunae</name>
    <dbReference type="NCBI Taxonomy" id="2605694"/>
    <lineage>
        <taxon>Bacteria</taxon>
        <taxon>Pseudomonadati</taxon>
        <taxon>Planctomycetota</taxon>
        <taxon>Planctomycetia</taxon>
        <taxon>Pirellulales</taxon>
        <taxon>Pirellulaceae</taxon>
        <taxon>Roseiconus</taxon>
    </lineage>
</organism>
<protein>
    <submittedName>
        <fullName evidence="2">SGNH/GDSL hydrolase family protein</fullName>
    </submittedName>
</protein>
<evidence type="ECO:0000256" key="1">
    <source>
        <dbReference type="SAM" id="SignalP"/>
    </source>
</evidence>
<dbReference type="Gene3D" id="3.40.50.1110">
    <property type="entry name" value="SGNH hydrolase"/>
    <property type="match status" value="1"/>
</dbReference>
<reference evidence="2 3" key="1">
    <citation type="submission" date="2023-06" db="EMBL/GenBank/DDBJ databases">
        <title>Roseiconus lacunae JC819 isolated from Gulf of Mannar region, Tamil Nadu.</title>
        <authorList>
            <person name="Pk S."/>
            <person name="Ch S."/>
            <person name="Ch V.R."/>
        </authorList>
    </citation>
    <scope>NUCLEOTIDE SEQUENCE [LARGE SCALE GENOMIC DNA]</scope>
    <source>
        <strain evidence="2 3">JC819</strain>
    </source>
</reference>
<dbReference type="InterPro" id="IPR036514">
    <property type="entry name" value="SGNH_hydro_sf"/>
</dbReference>
<feature type="chain" id="PRO_5045094138" evidence="1">
    <location>
        <begin position="25"/>
        <end position="477"/>
    </location>
</feature>
<dbReference type="SUPFAM" id="SSF52266">
    <property type="entry name" value="SGNH hydrolase"/>
    <property type="match status" value="1"/>
</dbReference>
<keyword evidence="2" id="KW-0378">Hydrolase</keyword>
<dbReference type="CDD" id="cd00229">
    <property type="entry name" value="SGNH_hydrolase"/>
    <property type="match status" value="1"/>
</dbReference>
<dbReference type="PROSITE" id="PS51257">
    <property type="entry name" value="PROKAR_LIPOPROTEIN"/>
    <property type="match status" value="1"/>
</dbReference>
<dbReference type="EMBL" id="JASZZN010000001">
    <property type="protein sequence ID" value="MDM4013876.1"/>
    <property type="molecule type" value="Genomic_DNA"/>
</dbReference>
<dbReference type="GO" id="GO:0016787">
    <property type="term" value="F:hydrolase activity"/>
    <property type="evidence" value="ECO:0007669"/>
    <property type="project" value="UniProtKB-KW"/>
</dbReference>
<keyword evidence="1" id="KW-0732">Signal</keyword>
<dbReference type="RefSeq" id="WP_289161579.1">
    <property type="nucleotide sequence ID" value="NZ_JASZZN010000001.1"/>
</dbReference>
<feature type="signal peptide" evidence="1">
    <location>
        <begin position="1"/>
        <end position="24"/>
    </location>
</feature>
<keyword evidence="3" id="KW-1185">Reference proteome</keyword>
<gene>
    <name evidence="2" type="ORF">QTN89_00435</name>
</gene>
<comment type="caution">
    <text evidence="2">The sequence shown here is derived from an EMBL/GenBank/DDBJ whole genome shotgun (WGS) entry which is preliminary data.</text>
</comment>
<evidence type="ECO:0000313" key="3">
    <source>
        <dbReference type="Proteomes" id="UP001239462"/>
    </source>
</evidence>
<sequence>MKLAFSFALIASGILGCTAQKAMAEEFPAVADFGDPARLGQGVQRTMTLLQSSNPTERHTVRILLYGQSITAGQWGVRLEKHLRETYPHANLIYDRKPLSGYSTERLVKTAEADLYPAYADLVIFHDYGNDEDYETMIRTLREQTTSEILIQGDHFRRSEQVIDETDQSVIETQRQRWAARRNLEFLPAMARKYGGGFDDRRIPWRSYLKEHQLDSGDLVKDDVHPNEHGTYLMTELVKAYLVPRSDTKVDPMNCGFVTTIPIEAIESTTNETLEFEFDGNRIDAVFDQNAKGRCEVWIDGHRPLEDPNMYLHGRNRVKWRDTPIPPGPWPPALKVGFEQPLVEESWKLIAKQDPEKPSSYTFEVIGSVTGADGRGRTDQRFVSDSGRVVIEADDWDVEFAIVALRRLETLPSEFQLDWTVVTQATNTAITPDSEPGVEPVVTFAQRLEDRPHTLRIKGDVSTIRALRVYKPSAFPR</sequence>
<name>A0ABT7PC91_9BACT</name>